<dbReference type="Gene3D" id="3.20.20.140">
    <property type="entry name" value="Metal-dependent hydrolases"/>
    <property type="match status" value="1"/>
</dbReference>
<dbReference type="Gene3D" id="1.10.2020.10">
    <property type="entry name" value="uronate isomerase, domain 2, chain A"/>
    <property type="match status" value="1"/>
</dbReference>
<sequence>MALLDDDFLLGNQTAKTLFNKYAKDMPIIDFHCHLNPEEIYENKNYPNITRIWLNEGTYGDHYKWRLMRANGVPEELITGDGDEYQKFLAWADTIEKSYGNPLYEWTHLELKRFFHIDDVFTRKSAPAIWKKANELLQTDAFKPRNLIKNMNVKVVCTTDDPASDLHYHKLLKKDEAENGFKTLPAMRPDKLIQIESDGFGDYLKQLSDVSGVKISSFKDIITALDQRFEFFNEMGGRLSDHSLLTYHFAEATDAELDAIVNKAVANQELTPKEHDQYLTILLENLMHLNTKYNWTMQFHVNSIRDLNHPMFDQLGPDTGYDAVGTQPDIVAHLQQLYTKMRDTNDIPKTIFYSLNPNDWMQLATLMGAFQEGGKQRLQLGAGWWFNDTAEGMNEQLRIFAQESLLPNFVGMLTDSRSFLSYPRHEYFRRVLCNFYGNLVEQGRVPDDEESLGKIIQDISYNNAYHYFGFFD</sequence>
<organism evidence="8 9">
    <name type="scientific">Secundilactobacillus angelensis</name>
    <dbReference type="NCBI Taxonomy" id="2722706"/>
    <lineage>
        <taxon>Bacteria</taxon>
        <taxon>Bacillati</taxon>
        <taxon>Bacillota</taxon>
        <taxon>Bacilli</taxon>
        <taxon>Lactobacillales</taxon>
        <taxon>Lactobacillaceae</taxon>
        <taxon>Secundilactobacillus</taxon>
    </lineage>
</organism>
<dbReference type="GO" id="GO:0008880">
    <property type="term" value="F:glucuronate isomerase activity"/>
    <property type="evidence" value="ECO:0007669"/>
    <property type="project" value="UniProtKB-EC"/>
</dbReference>
<evidence type="ECO:0000256" key="6">
    <source>
        <dbReference type="ARBA" id="ARBA00023235"/>
    </source>
</evidence>
<evidence type="ECO:0000256" key="5">
    <source>
        <dbReference type="ARBA" id="ARBA00020555"/>
    </source>
</evidence>
<dbReference type="InterPro" id="IPR032466">
    <property type="entry name" value="Metal_Hydrolase"/>
</dbReference>
<gene>
    <name evidence="7 8" type="primary">uxaC</name>
    <name evidence="8" type="ORF">HC026_00435</name>
</gene>
<dbReference type="PANTHER" id="PTHR30068:SF4">
    <property type="entry name" value="URONATE ISOMERASE"/>
    <property type="match status" value="1"/>
</dbReference>
<dbReference type="EMBL" id="JAAXLJ010000001">
    <property type="protein sequence ID" value="NLR17378.1"/>
    <property type="molecule type" value="Genomic_DNA"/>
</dbReference>
<dbReference type="SUPFAM" id="SSF51556">
    <property type="entry name" value="Metallo-dependent hydrolases"/>
    <property type="match status" value="1"/>
</dbReference>
<comment type="pathway">
    <text evidence="2 7">Carbohydrate metabolism; pentose and glucuronate interconversion.</text>
</comment>
<dbReference type="Proteomes" id="UP000763447">
    <property type="component" value="Unassembled WGS sequence"/>
</dbReference>
<evidence type="ECO:0000256" key="1">
    <source>
        <dbReference type="ARBA" id="ARBA00001165"/>
    </source>
</evidence>
<comment type="similarity">
    <text evidence="3 7">Belongs to the metallo-dependent hydrolases superfamily. Uronate isomerase family.</text>
</comment>
<evidence type="ECO:0000313" key="8">
    <source>
        <dbReference type="EMBL" id="NLR17378.1"/>
    </source>
</evidence>
<dbReference type="PANTHER" id="PTHR30068">
    <property type="entry name" value="URONATE ISOMERASE"/>
    <property type="match status" value="1"/>
</dbReference>
<evidence type="ECO:0000256" key="7">
    <source>
        <dbReference type="HAMAP-Rule" id="MF_00675"/>
    </source>
</evidence>
<dbReference type="InterPro" id="IPR003766">
    <property type="entry name" value="Uronate_isomerase"/>
</dbReference>
<dbReference type="NCBIfam" id="NF002794">
    <property type="entry name" value="PRK02925.1"/>
    <property type="match status" value="1"/>
</dbReference>
<evidence type="ECO:0000256" key="3">
    <source>
        <dbReference type="ARBA" id="ARBA00008397"/>
    </source>
</evidence>
<keyword evidence="6 7" id="KW-0413">Isomerase</keyword>
<evidence type="ECO:0000313" key="9">
    <source>
        <dbReference type="Proteomes" id="UP000763447"/>
    </source>
</evidence>
<accession>A0ABX1KX18</accession>
<proteinExistence type="inferred from homology"/>
<dbReference type="EC" id="5.3.1.12" evidence="4 7"/>
<comment type="catalytic activity">
    <reaction evidence="1 7">
        <text>D-glucuronate = D-fructuronate</text>
        <dbReference type="Rhea" id="RHEA:13049"/>
        <dbReference type="ChEBI" id="CHEBI:58720"/>
        <dbReference type="ChEBI" id="CHEBI:59863"/>
        <dbReference type="EC" id="5.3.1.12"/>
    </reaction>
</comment>
<dbReference type="Pfam" id="PF02614">
    <property type="entry name" value="UxaC"/>
    <property type="match status" value="1"/>
</dbReference>
<dbReference type="RefSeq" id="WP_168924000.1">
    <property type="nucleotide sequence ID" value="NZ_JAAXLJ010000001.1"/>
</dbReference>
<comment type="catalytic activity">
    <reaction evidence="7">
        <text>aldehydo-D-galacturonate = keto-D-tagaturonate</text>
        <dbReference type="Rhea" id="RHEA:27702"/>
        <dbReference type="ChEBI" id="CHEBI:12952"/>
        <dbReference type="ChEBI" id="CHEBI:17886"/>
    </reaction>
</comment>
<evidence type="ECO:0000256" key="2">
    <source>
        <dbReference type="ARBA" id="ARBA00004892"/>
    </source>
</evidence>
<evidence type="ECO:0000256" key="4">
    <source>
        <dbReference type="ARBA" id="ARBA00012546"/>
    </source>
</evidence>
<comment type="caution">
    <text evidence="8">The sequence shown here is derived from an EMBL/GenBank/DDBJ whole genome shotgun (WGS) entry which is preliminary data.</text>
</comment>
<protein>
    <recommendedName>
        <fullName evidence="5 7">Uronate isomerase</fullName>
        <ecNumber evidence="4 7">5.3.1.12</ecNumber>
    </recommendedName>
    <alternativeName>
        <fullName evidence="7">Glucuronate isomerase</fullName>
    </alternativeName>
    <alternativeName>
        <fullName evidence="7">Uronic isomerase</fullName>
    </alternativeName>
</protein>
<name>A0ABX1KX18_9LACO</name>
<keyword evidence="9" id="KW-1185">Reference proteome</keyword>
<reference evidence="8 9" key="1">
    <citation type="submission" date="2020-04" db="EMBL/GenBank/DDBJ databases">
        <title>A novel species of genus Lactobacillus that was isolated from fermented food Zha-chili.</title>
        <authorList>
            <person name="Zhang Z."/>
        </authorList>
    </citation>
    <scope>NUCLEOTIDE SEQUENCE [LARGE SCALE GENOMIC DNA]</scope>
    <source>
        <strain evidence="9">HBUAS51383</strain>
    </source>
</reference>
<dbReference type="HAMAP" id="MF_00675">
    <property type="entry name" value="UxaC"/>
    <property type="match status" value="1"/>
</dbReference>